<dbReference type="PROSITE" id="PS51257">
    <property type="entry name" value="PROKAR_LIPOPROTEIN"/>
    <property type="match status" value="1"/>
</dbReference>
<evidence type="ECO:0000256" key="4">
    <source>
        <dbReference type="ARBA" id="ARBA00016202"/>
    </source>
</evidence>
<name>A0A068RAM8_9GAMM</name>
<sequence>MPICKVSLLRLIPLASLVLTACTTTKPATSPSSPQWHTHQQAVQQLSQYQTRGSFAYLSDKKKVYARFFWQQYSPEHYRLLLTNPLGSTEVDLNVRPNVVQLTDHQGKRYVSDNAEEMIHRLSGMAIPLNNLRQWILGLPGGSNDFTLDDRYRLSRLNYQQGNLSWAVDYQDYSGAITPPLPSRLELKQGDQRIKLKIDSWALK</sequence>
<comment type="subunit">
    <text evidence="3 13">Monomer.</text>
</comment>
<organism evidence="15">
    <name type="scientific">Serratia symbiotica SCt-VLC</name>
    <dbReference type="NCBI Taxonomy" id="1347341"/>
    <lineage>
        <taxon>Bacteria</taxon>
        <taxon>Pseudomonadati</taxon>
        <taxon>Pseudomonadota</taxon>
        <taxon>Gammaproteobacteria</taxon>
        <taxon>Enterobacterales</taxon>
        <taxon>Yersiniaceae</taxon>
        <taxon>Serratia</taxon>
        <taxon>Serratia symbiotica</taxon>
    </lineage>
</organism>
<comment type="function">
    <text evidence="13">Plays a critical role in the incorporation of lipoproteins in the outer membrane after they are released by the LolA protein.</text>
</comment>
<feature type="chain" id="PRO_5008817802" description="Outer-membrane lipoprotein LolB" evidence="14">
    <location>
        <begin position="22"/>
        <end position="204"/>
    </location>
</feature>
<dbReference type="CDD" id="cd16326">
    <property type="entry name" value="LolB"/>
    <property type="match status" value="1"/>
</dbReference>
<dbReference type="InterPro" id="IPR029046">
    <property type="entry name" value="LolA/LolB/LppX"/>
</dbReference>
<dbReference type="HAMAP" id="MF_00233">
    <property type="entry name" value="LolB"/>
    <property type="match status" value="1"/>
</dbReference>
<evidence type="ECO:0000256" key="3">
    <source>
        <dbReference type="ARBA" id="ARBA00011245"/>
    </source>
</evidence>
<evidence type="ECO:0000256" key="7">
    <source>
        <dbReference type="ARBA" id="ARBA00022927"/>
    </source>
</evidence>
<comment type="subcellular location">
    <subcellularLocation>
        <location evidence="1 13">Cell outer membrane</location>
        <topology evidence="1 13">Lipid-anchor</topology>
    </subcellularLocation>
</comment>
<dbReference type="AlphaFoldDB" id="A0A068RAM8"/>
<dbReference type="Gene3D" id="2.50.20.10">
    <property type="entry name" value="Lipoprotein localisation LolA/LolB/LppX"/>
    <property type="match status" value="1"/>
</dbReference>
<evidence type="ECO:0000256" key="11">
    <source>
        <dbReference type="ARBA" id="ARBA00023237"/>
    </source>
</evidence>
<evidence type="ECO:0000256" key="2">
    <source>
        <dbReference type="ARBA" id="ARBA00009696"/>
    </source>
</evidence>
<comment type="similarity">
    <text evidence="2 13">Belongs to the LolB family.</text>
</comment>
<reference evidence="15" key="1">
    <citation type="submission" date="2013-06" db="EMBL/GenBank/DDBJ databases">
        <authorList>
            <person name="Mazano-Marin A."/>
        </authorList>
    </citation>
    <scope>NUCLEOTIDE SEQUENCE</scope>
    <source>
        <strain evidence="15">SCt-VLC</strain>
    </source>
</reference>
<dbReference type="InterPro" id="IPR004565">
    <property type="entry name" value="OM_lipoprot_LolB"/>
</dbReference>
<dbReference type="Pfam" id="PF03550">
    <property type="entry name" value="LolB"/>
    <property type="match status" value="1"/>
</dbReference>
<evidence type="ECO:0000256" key="10">
    <source>
        <dbReference type="ARBA" id="ARBA00023186"/>
    </source>
</evidence>
<evidence type="ECO:0000313" key="15">
    <source>
        <dbReference type="EMBL" id="CDG47519.1"/>
    </source>
</evidence>
<evidence type="ECO:0000256" key="9">
    <source>
        <dbReference type="ARBA" id="ARBA00023139"/>
    </source>
</evidence>
<dbReference type="NCBIfam" id="TIGR00548">
    <property type="entry name" value="lolB"/>
    <property type="match status" value="1"/>
</dbReference>
<dbReference type="OrthoDB" id="9797618at2"/>
<evidence type="ECO:0000256" key="1">
    <source>
        <dbReference type="ARBA" id="ARBA00004459"/>
    </source>
</evidence>
<evidence type="ECO:0000256" key="13">
    <source>
        <dbReference type="HAMAP-Rule" id="MF_00233"/>
    </source>
</evidence>
<feature type="signal peptide" evidence="14">
    <location>
        <begin position="1"/>
        <end position="21"/>
    </location>
</feature>
<dbReference type="SUPFAM" id="SSF89392">
    <property type="entry name" value="Prokaryotic lipoproteins and lipoprotein localization factors"/>
    <property type="match status" value="1"/>
</dbReference>
<proteinExistence type="inferred from homology"/>
<dbReference type="EMBL" id="FR904232">
    <property type="protein sequence ID" value="CDG47519.1"/>
    <property type="molecule type" value="Genomic_DNA"/>
</dbReference>
<accession>A0A068RAM8</accession>
<keyword evidence="11 13" id="KW-0998">Cell outer membrane</keyword>
<keyword evidence="7 13" id="KW-0653">Protein transport</keyword>
<keyword evidence="10 13" id="KW-0143">Chaperone</keyword>
<keyword evidence="8 13" id="KW-0472">Membrane</keyword>
<evidence type="ECO:0000256" key="6">
    <source>
        <dbReference type="ARBA" id="ARBA00022729"/>
    </source>
</evidence>
<evidence type="ECO:0000256" key="8">
    <source>
        <dbReference type="ARBA" id="ARBA00023136"/>
    </source>
</evidence>
<evidence type="ECO:0000256" key="14">
    <source>
        <dbReference type="SAM" id="SignalP"/>
    </source>
</evidence>
<gene>
    <name evidence="13 15" type="primary">lolB</name>
    <name evidence="15" type="ORF">SCTVLC_0767</name>
</gene>
<dbReference type="GO" id="GO:0044874">
    <property type="term" value="P:lipoprotein localization to outer membrane"/>
    <property type="evidence" value="ECO:0007669"/>
    <property type="project" value="UniProtKB-UniRule"/>
</dbReference>
<dbReference type="RefSeq" id="WP_006708107.1">
    <property type="nucleotide sequence ID" value="NZ_FR904232.1"/>
</dbReference>
<dbReference type="GO" id="GO:0009279">
    <property type="term" value="C:cell outer membrane"/>
    <property type="evidence" value="ECO:0007669"/>
    <property type="project" value="UniProtKB-SubCell"/>
</dbReference>
<reference evidence="15" key="2">
    <citation type="journal article" date="2014" name="Genome Biol. Evol.">
        <title>Settling down: the genome of Serratia symbiotica from the aphid Cinara tujafilina zooms in on the process of accommodation to a cooperative intracellular life.</title>
        <authorList>
            <person name="Manzano-Marin A."/>
            <person name="Latorre A."/>
        </authorList>
    </citation>
    <scope>NUCLEOTIDE SEQUENCE</scope>
    <source>
        <strain evidence="15">SCt-VLC</strain>
    </source>
</reference>
<keyword evidence="12 13" id="KW-0449">Lipoprotein</keyword>
<keyword evidence="5 13" id="KW-0813">Transport</keyword>
<keyword evidence="9 13" id="KW-0564">Palmitate</keyword>
<evidence type="ECO:0000256" key="5">
    <source>
        <dbReference type="ARBA" id="ARBA00022448"/>
    </source>
</evidence>
<keyword evidence="6 13" id="KW-0732">Signal</keyword>
<protein>
    <recommendedName>
        <fullName evidence="4 13">Outer-membrane lipoprotein LolB</fullName>
    </recommendedName>
</protein>
<evidence type="ECO:0000256" key="12">
    <source>
        <dbReference type="ARBA" id="ARBA00023288"/>
    </source>
</evidence>
<dbReference type="GO" id="GO:0015031">
    <property type="term" value="P:protein transport"/>
    <property type="evidence" value="ECO:0007669"/>
    <property type="project" value="UniProtKB-KW"/>
</dbReference>